<dbReference type="EMBL" id="CP001340">
    <property type="protein sequence ID" value="ACL97311.1"/>
    <property type="molecule type" value="Genomic_DNA"/>
</dbReference>
<gene>
    <name evidence="2" type="ordered locus">CCNA_03846</name>
</gene>
<dbReference type="PATRIC" id="fig|565050.3.peg.3751"/>
<dbReference type="OrthoDB" id="9808190at2"/>
<dbReference type="Pfam" id="PF10003">
    <property type="entry name" value="DUF2244"/>
    <property type="match status" value="1"/>
</dbReference>
<dbReference type="GeneID" id="7332694"/>
<dbReference type="Proteomes" id="UP000001364">
    <property type="component" value="Chromosome"/>
</dbReference>
<keyword evidence="1" id="KW-0472">Membrane</keyword>
<sequence>MAKPIYMDRVIAPHRSSSPQAGAVLMAVVLAFNVLVAIFLIVIRAPPVLPFLGLDVLALWLALRASARAARRVERIQVTAEAVTVSREDEKGARTVWTSPTAFTRVGVEQPGEHEVRVRLMIHRKRLTLARALGPDQRLEFGAALQDAIRSARNERWS</sequence>
<name>A0A0H3CG67_CAUVN</name>
<keyword evidence="1" id="KW-0812">Transmembrane</keyword>
<evidence type="ECO:0000313" key="2">
    <source>
        <dbReference type="EMBL" id="ACL97311.1"/>
    </source>
</evidence>
<evidence type="ECO:0000313" key="3">
    <source>
        <dbReference type="Proteomes" id="UP000001364"/>
    </source>
</evidence>
<protein>
    <submittedName>
        <fullName evidence="2">Conserved hypothetical membrane protein</fullName>
    </submittedName>
</protein>
<dbReference type="RefSeq" id="WP_010921557.1">
    <property type="nucleotide sequence ID" value="NC_011916.1"/>
</dbReference>
<dbReference type="InterPro" id="IPR019253">
    <property type="entry name" value="DUF2244_TM"/>
</dbReference>
<keyword evidence="3" id="KW-1185">Reference proteome</keyword>
<accession>A0A0H3CG67</accession>
<dbReference type="AlphaFoldDB" id="A0A0H3CG67"/>
<dbReference type="PhylomeDB" id="A0A0H3CG67"/>
<feature type="transmembrane region" description="Helical" evidence="1">
    <location>
        <begin position="49"/>
        <end position="67"/>
    </location>
</feature>
<dbReference type="HOGENOM" id="CLU_096000_1_1_5"/>
<dbReference type="KEGG" id="ccs:CCNA_03846"/>
<evidence type="ECO:0000256" key="1">
    <source>
        <dbReference type="SAM" id="Phobius"/>
    </source>
</evidence>
<keyword evidence="1" id="KW-1133">Transmembrane helix</keyword>
<dbReference type="RefSeq" id="YP_002519219.1">
    <property type="nucleotide sequence ID" value="NC_011916.1"/>
</dbReference>
<dbReference type="InterPro" id="IPR016990">
    <property type="entry name" value="UCP032162_TM"/>
</dbReference>
<organism evidence="2 3">
    <name type="scientific">Caulobacter vibrioides (strain NA1000 / CB15N)</name>
    <name type="common">Caulobacter crescentus</name>
    <dbReference type="NCBI Taxonomy" id="565050"/>
    <lineage>
        <taxon>Bacteria</taxon>
        <taxon>Pseudomonadati</taxon>
        <taxon>Pseudomonadota</taxon>
        <taxon>Alphaproteobacteria</taxon>
        <taxon>Caulobacterales</taxon>
        <taxon>Caulobacteraceae</taxon>
        <taxon>Caulobacter</taxon>
    </lineage>
</organism>
<feature type="transmembrane region" description="Helical" evidence="1">
    <location>
        <begin position="21"/>
        <end position="43"/>
    </location>
</feature>
<reference evidence="2 3" key="1">
    <citation type="journal article" date="2010" name="J. Bacteriol.">
        <title>The genetic basis of laboratory adaptation in Caulobacter crescentus.</title>
        <authorList>
            <person name="Marks M.E."/>
            <person name="Castro-Rojas C.M."/>
            <person name="Teiling C."/>
            <person name="Du L."/>
            <person name="Kapatral V."/>
            <person name="Walunas T.L."/>
            <person name="Crosson S."/>
        </authorList>
    </citation>
    <scope>NUCLEOTIDE SEQUENCE [LARGE SCALE GENOMIC DNA]</scope>
    <source>
        <strain evidence="3">NA1000 / CB15N</strain>
    </source>
</reference>
<dbReference type="PIRSF" id="PIRSF032162">
    <property type="entry name" value="UCP032162_imp"/>
    <property type="match status" value="1"/>
</dbReference>
<proteinExistence type="predicted"/>